<proteinExistence type="predicted"/>
<evidence type="ECO:0000313" key="2">
    <source>
        <dbReference type="Proteomes" id="UP001501444"/>
    </source>
</evidence>
<protein>
    <submittedName>
        <fullName evidence="1">Uncharacterized protein</fullName>
    </submittedName>
</protein>
<dbReference type="EMBL" id="BAAARV010000025">
    <property type="protein sequence ID" value="GAA2347023.1"/>
    <property type="molecule type" value="Genomic_DNA"/>
</dbReference>
<keyword evidence="2" id="KW-1185">Reference proteome</keyword>
<organism evidence="1 2">
    <name type="scientific">Dactylosporangium salmoneum</name>
    <dbReference type="NCBI Taxonomy" id="53361"/>
    <lineage>
        <taxon>Bacteria</taxon>
        <taxon>Bacillati</taxon>
        <taxon>Actinomycetota</taxon>
        <taxon>Actinomycetes</taxon>
        <taxon>Micromonosporales</taxon>
        <taxon>Micromonosporaceae</taxon>
        <taxon>Dactylosporangium</taxon>
    </lineage>
</organism>
<name>A0ABN3G9I8_9ACTN</name>
<evidence type="ECO:0000313" key="1">
    <source>
        <dbReference type="EMBL" id="GAA2347023.1"/>
    </source>
</evidence>
<sequence>MVAPKHCRNGHPLGPRQVLIGTELCDPGNGRYRRHITWTCRAEGCGDVIVADGHPDACRLETDGRQDR</sequence>
<reference evidence="1 2" key="1">
    <citation type="journal article" date="2019" name="Int. J. Syst. Evol. Microbiol.">
        <title>The Global Catalogue of Microorganisms (GCM) 10K type strain sequencing project: providing services to taxonomists for standard genome sequencing and annotation.</title>
        <authorList>
            <consortium name="The Broad Institute Genomics Platform"/>
            <consortium name="The Broad Institute Genome Sequencing Center for Infectious Disease"/>
            <person name="Wu L."/>
            <person name="Ma J."/>
        </authorList>
    </citation>
    <scope>NUCLEOTIDE SEQUENCE [LARGE SCALE GENOMIC DNA]</scope>
    <source>
        <strain evidence="1 2">JCM 3272</strain>
    </source>
</reference>
<gene>
    <name evidence="1" type="ORF">GCM10010170_034200</name>
</gene>
<accession>A0ABN3G9I8</accession>
<comment type="caution">
    <text evidence="1">The sequence shown here is derived from an EMBL/GenBank/DDBJ whole genome shotgun (WGS) entry which is preliminary data.</text>
</comment>
<dbReference type="Proteomes" id="UP001501444">
    <property type="component" value="Unassembled WGS sequence"/>
</dbReference>